<dbReference type="SMART" id="SM00240">
    <property type="entry name" value="FHA"/>
    <property type="match status" value="1"/>
</dbReference>
<dbReference type="EMBL" id="JAFIRA010000007">
    <property type="protein sequence ID" value="MCJ2542220.1"/>
    <property type="molecule type" value="Genomic_DNA"/>
</dbReference>
<name>A0ABT0C8W9_THEVL</name>
<comment type="caution">
    <text evidence="3">The sequence shown here is derived from an EMBL/GenBank/DDBJ whole genome shotgun (WGS) entry which is preliminary data.</text>
</comment>
<evidence type="ECO:0000313" key="4">
    <source>
        <dbReference type="Proteomes" id="UP000830835"/>
    </source>
</evidence>
<keyword evidence="4" id="KW-1185">Reference proteome</keyword>
<gene>
    <name evidence="3" type="ORF">JX360_04760</name>
</gene>
<reference evidence="3" key="1">
    <citation type="submission" date="2021-02" db="EMBL/GenBank/DDBJ databases">
        <title>The CRISPR/cas machinery reduction and long-range gene transfer in the hot spring cyanobacterium Synechococcus.</title>
        <authorList>
            <person name="Dvorak P."/>
            <person name="Jahodarova E."/>
            <person name="Hasler P."/>
            <person name="Poulickova A."/>
        </authorList>
    </citation>
    <scope>NUCLEOTIDE SEQUENCE</scope>
    <source>
        <strain evidence="3">Rupite</strain>
    </source>
</reference>
<dbReference type="InterPro" id="IPR008984">
    <property type="entry name" value="SMAD_FHA_dom_sf"/>
</dbReference>
<dbReference type="InterPro" id="IPR000253">
    <property type="entry name" value="FHA_dom"/>
</dbReference>
<accession>A0ABT0C8W9</accession>
<evidence type="ECO:0000256" key="1">
    <source>
        <dbReference type="SAM" id="MobiDB-lite"/>
    </source>
</evidence>
<dbReference type="Pfam" id="PF00498">
    <property type="entry name" value="FHA"/>
    <property type="match status" value="1"/>
</dbReference>
<dbReference type="Proteomes" id="UP000830835">
    <property type="component" value="Unassembled WGS sequence"/>
</dbReference>
<evidence type="ECO:0000313" key="3">
    <source>
        <dbReference type="EMBL" id="MCJ2542220.1"/>
    </source>
</evidence>
<feature type="domain" description="FHA" evidence="2">
    <location>
        <begin position="27"/>
        <end position="87"/>
    </location>
</feature>
<organism evidence="3 4">
    <name type="scientific">Thermostichus vulcanus str. 'Rupite'</name>
    <dbReference type="NCBI Taxonomy" id="2813851"/>
    <lineage>
        <taxon>Bacteria</taxon>
        <taxon>Bacillati</taxon>
        <taxon>Cyanobacteriota</taxon>
        <taxon>Cyanophyceae</taxon>
        <taxon>Thermostichales</taxon>
        <taxon>Thermostichaceae</taxon>
        <taxon>Thermostichus</taxon>
    </lineage>
</organism>
<sequence>MYQLTLEWTEAEQYRSQTLSSNLSKLVTIGRDPDCDVVLNDQARSVSGVHAGLYFDPKSLSFHVRNLTRDRLPPKQPNPIWVNGQKVIQEELSIAPNSQIQLGRMVLKVKSVEAVMKDRGVTLSWGSLDALKVKCSRLQNPHYLPPEYQGQNCPYCGHLVLSASLVMPPPEPPKAAANSQILSAQPKSSPKPSPAQPRPEGSELNSEG</sequence>
<evidence type="ECO:0000259" key="2">
    <source>
        <dbReference type="PROSITE" id="PS50006"/>
    </source>
</evidence>
<dbReference type="PROSITE" id="PS50006">
    <property type="entry name" value="FHA_DOMAIN"/>
    <property type="match status" value="1"/>
</dbReference>
<dbReference type="CDD" id="cd00060">
    <property type="entry name" value="FHA"/>
    <property type="match status" value="1"/>
</dbReference>
<protein>
    <submittedName>
        <fullName evidence="3">FHA domain-containing protein</fullName>
    </submittedName>
</protein>
<proteinExistence type="predicted"/>
<dbReference type="SUPFAM" id="SSF49879">
    <property type="entry name" value="SMAD/FHA domain"/>
    <property type="match status" value="1"/>
</dbReference>
<feature type="region of interest" description="Disordered" evidence="1">
    <location>
        <begin position="168"/>
        <end position="208"/>
    </location>
</feature>
<dbReference type="Gene3D" id="2.60.200.20">
    <property type="match status" value="1"/>
</dbReference>